<keyword evidence="2" id="KW-1185">Reference proteome</keyword>
<name>A0A5B6UX29_9ROSI</name>
<dbReference type="InterPro" id="IPR036397">
    <property type="entry name" value="RNaseH_sf"/>
</dbReference>
<keyword evidence="1" id="KW-0808">Transferase</keyword>
<dbReference type="PANTHER" id="PTHR45835">
    <property type="entry name" value="YALI0A06105P"/>
    <property type="match status" value="1"/>
</dbReference>
<dbReference type="GO" id="GO:0003676">
    <property type="term" value="F:nucleic acid binding"/>
    <property type="evidence" value="ECO:0007669"/>
    <property type="project" value="InterPro"/>
</dbReference>
<dbReference type="GO" id="GO:0003964">
    <property type="term" value="F:RNA-directed DNA polymerase activity"/>
    <property type="evidence" value="ECO:0007669"/>
    <property type="project" value="UniProtKB-KW"/>
</dbReference>
<organism evidence="1 2">
    <name type="scientific">Gossypium australe</name>
    <dbReference type="NCBI Taxonomy" id="47621"/>
    <lineage>
        <taxon>Eukaryota</taxon>
        <taxon>Viridiplantae</taxon>
        <taxon>Streptophyta</taxon>
        <taxon>Embryophyta</taxon>
        <taxon>Tracheophyta</taxon>
        <taxon>Spermatophyta</taxon>
        <taxon>Magnoliopsida</taxon>
        <taxon>eudicotyledons</taxon>
        <taxon>Gunneridae</taxon>
        <taxon>Pentapetalae</taxon>
        <taxon>rosids</taxon>
        <taxon>malvids</taxon>
        <taxon>Malvales</taxon>
        <taxon>Malvaceae</taxon>
        <taxon>Malvoideae</taxon>
        <taxon>Gossypium</taxon>
    </lineage>
</organism>
<dbReference type="PANTHER" id="PTHR45835:SF99">
    <property type="entry name" value="CHROMO DOMAIN-CONTAINING PROTEIN-RELATED"/>
    <property type="match status" value="1"/>
</dbReference>
<reference evidence="2" key="1">
    <citation type="journal article" date="2019" name="Plant Biotechnol. J.">
        <title>Genome sequencing of the Australian wild diploid species Gossypium australe highlights disease resistance and delayed gland morphogenesis.</title>
        <authorList>
            <person name="Cai Y."/>
            <person name="Cai X."/>
            <person name="Wang Q."/>
            <person name="Wang P."/>
            <person name="Zhang Y."/>
            <person name="Cai C."/>
            <person name="Xu Y."/>
            <person name="Wang K."/>
            <person name="Zhou Z."/>
            <person name="Wang C."/>
            <person name="Geng S."/>
            <person name="Li B."/>
            <person name="Dong Q."/>
            <person name="Hou Y."/>
            <person name="Wang H."/>
            <person name="Ai P."/>
            <person name="Liu Z."/>
            <person name="Yi F."/>
            <person name="Sun M."/>
            <person name="An G."/>
            <person name="Cheng J."/>
            <person name="Zhang Y."/>
            <person name="Shi Q."/>
            <person name="Xie Y."/>
            <person name="Shi X."/>
            <person name="Chang Y."/>
            <person name="Huang F."/>
            <person name="Chen Y."/>
            <person name="Hong S."/>
            <person name="Mi L."/>
            <person name="Sun Q."/>
            <person name="Zhang L."/>
            <person name="Zhou B."/>
            <person name="Peng R."/>
            <person name="Zhang X."/>
            <person name="Liu F."/>
        </authorList>
    </citation>
    <scope>NUCLEOTIDE SEQUENCE [LARGE SCALE GENOMIC DNA]</scope>
    <source>
        <strain evidence="2">cv. PA1801</strain>
    </source>
</reference>
<dbReference type="OrthoDB" id="115950at2759"/>
<proteinExistence type="predicted"/>
<protein>
    <submittedName>
        <fullName evidence="1">Reverse transcriptase</fullName>
    </submittedName>
</protein>
<evidence type="ECO:0000313" key="1">
    <source>
        <dbReference type="EMBL" id="KAA3461074.1"/>
    </source>
</evidence>
<dbReference type="InterPro" id="IPR012337">
    <property type="entry name" value="RNaseH-like_sf"/>
</dbReference>
<comment type="caution">
    <text evidence="1">The sequence shown here is derived from an EMBL/GenBank/DDBJ whole genome shotgun (WGS) entry which is preliminary data.</text>
</comment>
<sequence length="232" mass="27503">MEFVSRLLLTLIKKYSIWVILDRLTKSTHRYPRFTSQFWKKLHKALGTCLDFSTAFHLQADAQSEQFIQILEDMLRGFTIEFHGSWEEHLPLAEFSYNSFQSNIQMESCEVFYGRKCRTPLCLTEFGERKILGPEVVQESEGKIRLIQDRLKAASNWQKLYFRRPSFPESVFMAETVEVRMKGQVKSKNHGTMDATWELKDTFHQQYPHLFEPSKFEDKISLWREELSCPKL</sequence>
<dbReference type="SUPFAM" id="SSF53098">
    <property type="entry name" value="Ribonuclease H-like"/>
    <property type="match status" value="1"/>
</dbReference>
<keyword evidence="1" id="KW-0548">Nucleotidyltransferase</keyword>
<accession>A0A5B6UX29</accession>
<evidence type="ECO:0000313" key="2">
    <source>
        <dbReference type="Proteomes" id="UP000325315"/>
    </source>
</evidence>
<gene>
    <name evidence="1" type="ORF">EPI10_027677</name>
</gene>
<dbReference type="EMBL" id="SMMG02000009">
    <property type="protein sequence ID" value="KAA3461074.1"/>
    <property type="molecule type" value="Genomic_DNA"/>
</dbReference>
<keyword evidence="1" id="KW-0695">RNA-directed DNA polymerase</keyword>
<dbReference type="Proteomes" id="UP000325315">
    <property type="component" value="Unassembled WGS sequence"/>
</dbReference>
<dbReference type="AlphaFoldDB" id="A0A5B6UX29"/>
<dbReference type="Gene3D" id="3.30.420.10">
    <property type="entry name" value="Ribonuclease H-like superfamily/Ribonuclease H"/>
    <property type="match status" value="1"/>
</dbReference>